<proteinExistence type="inferred from homology"/>
<evidence type="ECO:0000256" key="2">
    <source>
        <dbReference type="ARBA" id="ARBA00005616"/>
    </source>
</evidence>
<organism evidence="7 8">
    <name type="scientific">Carpinus fangiana</name>
    <dbReference type="NCBI Taxonomy" id="176857"/>
    <lineage>
        <taxon>Eukaryota</taxon>
        <taxon>Viridiplantae</taxon>
        <taxon>Streptophyta</taxon>
        <taxon>Embryophyta</taxon>
        <taxon>Tracheophyta</taxon>
        <taxon>Spermatophyta</taxon>
        <taxon>Magnoliopsida</taxon>
        <taxon>eudicotyledons</taxon>
        <taxon>Gunneridae</taxon>
        <taxon>Pentapetalae</taxon>
        <taxon>rosids</taxon>
        <taxon>fabids</taxon>
        <taxon>Fagales</taxon>
        <taxon>Betulaceae</taxon>
        <taxon>Carpinus</taxon>
    </lineage>
</organism>
<evidence type="ECO:0000313" key="8">
    <source>
        <dbReference type="Proteomes" id="UP000327013"/>
    </source>
</evidence>
<sequence>MGGMTNHKTTWWYHAVSCDTSYLPRTSRCQDESRLSLGLSLQDSATPAPLPALEVPFRTMLTFLSAALLALLALPQQSVAWPAQMGHHESHLEPLTVEQQERLRELVPPVMDTHYNMPMDRAQSDCPANLIPRIFPADAIAFSAATAYCSSMLAATAWHTVTHTPTAYILPNTIFTVPAPQPTPPPESAILKHVARFDGAKISSAYVAAADSDADFLRKQTGCIYDLMTIPRDLRVPPPTTFRLPHRCTLLVPMASDKKGPTTAKVSDIISSFAPTRKFGPAPGQKPYSVTSLDFDDTGELALVAQDNETLQIYNCKEGLEAKELKSQKYGVDLARFGHHSASIFYASTKGDDNIRYLSSHDNSYIRYFRGHTAPVTCLALSPSNDNFLSASLDDTVRLWDMQSQSAQGILKLKQPTLCAYDPTATVLAIACPLAQQILLYDVRNFDKPPFTTFDLQPAEHAHGGGPHAGPQNNWAKLEFSNDGKRLLLVTTGPGHYLLDAFSGKLLAFCARPQGPTGRLPPAQWGELRERQRSKSAAGLGATGQGDACMSPDGRYVIGGSGEHGLCVWDAAGREAGEPGARDMVLQPLHELGSKVAGRAAVVAYNPRHNLVVTADKAVVFWLPDMD</sequence>
<dbReference type="PROSITE" id="PS50294">
    <property type="entry name" value="WD_REPEATS_REGION"/>
    <property type="match status" value="1"/>
</dbReference>
<evidence type="ECO:0000256" key="6">
    <source>
        <dbReference type="PROSITE-ProRule" id="PRU00221"/>
    </source>
</evidence>
<evidence type="ECO:0000256" key="3">
    <source>
        <dbReference type="ARBA" id="ARBA00022574"/>
    </source>
</evidence>
<comment type="caution">
    <text evidence="7">The sequence shown here is derived from an EMBL/GenBank/DDBJ whole genome shotgun (WGS) entry which is preliminary data.</text>
</comment>
<keyword evidence="3 6" id="KW-0853">WD repeat</keyword>
<dbReference type="InterPro" id="IPR015943">
    <property type="entry name" value="WD40/YVTN_repeat-like_dom_sf"/>
</dbReference>
<dbReference type="OrthoDB" id="27537at2759"/>
<accession>A0A5N6KV18</accession>
<comment type="similarity">
    <text evidence="2">Belongs to the WD repeat SWD2 family.</text>
</comment>
<dbReference type="SUPFAM" id="SSF50978">
    <property type="entry name" value="WD40 repeat-like"/>
    <property type="match status" value="1"/>
</dbReference>
<dbReference type="AlphaFoldDB" id="A0A5N6KV18"/>
<name>A0A5N6KV18_9ROSI</name>
<dbReference type="InterPro" id="IPR037867">
    <property type="entry name" value="Swd2/WDR82"/>
</dbReference>
<evidence type="ECO:0000256" key="4">
    <source>
        <dbReference type="ARBA" id="ARBA00022737"/>
    </source>
</evidence>
<comment type="subcellular location">
    <subcellularLocation>
        <location evidence="1">Nucleus</location>
    </subcellularLocation>
</comment>
<dbReference type="SMART" id="SM00320">
    <property type="entry name" value="WD40"/>
    <property type="match status" value="3"/>
</dbReference>
<dbReference type="InterPro" id="IPR036322">
    <property type="entry name" value="WD40_repeat_dom_sf"/>
</dbReference>
<dbReference type="Gene3D" id="2.130.10.10">
    <property type="entry name" value="YVTN repeat-like/Quinoprotein amine dehydrogenase"/>
    <property type="match status" value="1"/>
</dbReference>
<dbReference type="Proteomes" id="UP000327013">
    <property type="component" value="Unassembled WGS sequence"/>
</dbReference>
<evidence type="ECO:0000256" key="5">
    <source>
        <dbReference type="ARBA" id="ARBA00023242"/>
    </source>
</evidence>
<keyword evidence="5" id="KW-0539">Nucleus</keyword>
<protein>
    <submittedName>
        <fullName evidence="7">Uncharacterized protein</fullName>
    </submittedName>
</protein>
<evidence type="ECO:0000313" key="7">
    <source>
        <dbReference type="EMBL" id="KAB8343033.1"/>
    </source>
</evidence>
<dbReference type="Pfam" id="PF00400">
    <property type="entry name" value="WD40"/>
    <property type="match status" value="1"/>
</dbReference>
<keyword evidence="4" id="KW-0677">Repeat</keyword>
<keyword evidence="8" id="KW-1185">Reference proteome</keyword>
<feature type="repeat" description="WD" evidence="6">
    <location>
        <begin position="369"/>
        <end position="410"/>
    </location>
</feature>
<dbReference type="GO" id="GO:0016070">
    <property type="term" value="P:RNA metabolic process"/>
    <property type="evidence" value="ECO:0007669"/>
    <property type="project" value="UniProtKB-ARBA"/>
</dbReference>
<evidence type="ECO:0000256" key="1">
    <source>
        <dbReference type="ARBA" id="ARBA00004123"/>
    </source>
</evidence>
<dbReference type="EMBL" id="VIBQ01000012">
    <property type="protein sequence ID" value="KAB8343033.1"/>
    <property type="molecule type" value="Genomic_DNA"/>
</dbReference>
<dbReference type="GO" id="GO:0003682">
    <property type="term" value="F:chromatin binding"/>
    <property type="evidence" value="ECO:0007669"/>
    <property type="project" value="TreeGrafter"/>
</dbReference>
<dbReference type="PANTHER" id="PTHR19861">
    <property type="entry name" value="WD40 REPEAT PROTEIN SWD2"/>
    <property type="match status" value="1"/>
</dbReference>
<dbReference type="PANTHER" id="PTHR19861:SF0">
    <property type="entry name" value="WD REPEAT-CONTAINING PROTEIN 82"/>
    <property type="match status" value="1"/>
</dbReference>
<reference evidence="7 8" key="1">
    <citation type="submission" date="2019-06" db="EMBL/GenBank/DDBJ databases">
        <title>A chromosomal-level reference genome of Carpinus fangiana (Coryloideae, Betulaceae).</title>
        <authorList>
            <person name="Yang X."/>
            <person name="Wang Z."/>
            <person name="Zhang L."/>
            <person name="Hao G."/>
            <person name="Liu J."/>
            <person name="Yang Y."/>
        </authorList>
    </citation>
    <scope>NUCLEOTIDE SEQUENCE [LARGE SCALE GENOMIC DNA]</scope>
    <source>
        <strain evidence="7">Cfa_2016G</strain>
        <tissue evidence="7">Leaf</tissue>
    </source>
</reference>
<dbReference type="InterPro" id="IPR001680">
    <property type="entry name" value="WD40_rpt"/>
</dbReference>
<gene>
    <name evidence="7" type="ORF">FH972_022627</name>
</gene>
<dbReference type="PROSITE" id="PS50082">
    <property type="entry name" value="WD_REPEATS_2"/>
    <property type="match status" value="1"/>
</dbReference>
<dbReference type="GO" id="GO:0048188">
    <property type="term" value="C:Set1C/COMPASS complex"/>
    <property type="evidence" value="ECO:0007669"/>
    <property type="project" value="TreeGrafter"/>
</dbReference>